<evidence type="ECO:0000313" key="2">
    <source>
        <dbReference type="Proteomes" id="UP000654075"/>
    </source>
</evidence>
<evidence type="ECO:0000313" key="1">
    <source>
        <dbReference type="EMBL" id="CAE8586241.1"/>
    </source>
</evidence>
<organism evidence="1 2">
    <name type="scientific">Polarella glacialis</name>
    <name type="common">Dinoflagellate</name>
    <dbReference type="NCBI Taxonomy" id="89957"/>
    <lineage>
        <taxon>Eukaryota</taxon>
        <taxon>Sar</taxon>
        <taxon>Alveolata</taxon>
        <taxon>Dinophyceae</taxon>
        <taxon>Suessiales</taxon>
        <taxon>Suessiaceae</taxon>
        <taxon>Polarella</taxon>
    </lineage>
</organism>
<comment type="caution">
    <text evidence="1">The sequence shown here is derived from an EMBL/GenBank/DDBJ whole genome shotgun (WGS) entry which is preliminary data.</text>
</comment>
<dbReference type="Proteomes" id="UP000654075">
    <property type="component" value="Unassembled WGS sequence"/>
</dbReference>
<protein>
    <submittedName>
        <fullName evidence="1">Uncharacterized protein</fullName>
    </submittedName>
</protein>
<keyword evidence="2" id="KW-1185">Reference proteome</keyword>
<dbReference type="EMBL" id="CAJNNV010001972">
    <property type="protein sequence ID" value="CAE8586241.1"/>
    <property type="molecule type" value="Genomic_DNA"/>
</dbReference>
<accession>A0A813DED7</accession>
<name>A0A813DED7_POLGL</name>
<reference evidence="1" key="1">
    <citation type="submission" date="2021-02" db="EMBL/GenBank/DDBJ databases">
        <authorList>
            <person name="Dougan E. K."/>
            <person name="Rhodes N."/>
            <person name="Thang M."/>
            <person name="Chan C."/>
        </authorList>
    </citation>
    <scope>NUCLEOTIDE SEQUENCE</scope>
</reference>
<feature type="non-terminal residue" evidence="1">
    <location>
        <position position="1"/>
    </location>
</feature>
<sequence length="63" mass="6840">VPAVATQRQKAHWSQKERSAGMSLSLASTKAKVWSGSEATSMAMWNGWSSLRSTCSTQHCAKL</sequence>
<gene>
    <name evidence="1" type="ORF">PGLA1383_LOCUS5122</name>
</gene>
<proteinExistence type="predicted"/>
<dbReference type="AlphaFoldDB" id="A0A813DED7"/>